<organism evidence="1">
    <name type="scientific">Myoviridae sp. ctPJU6</name>
    <dbReference type="NCBI Taxonomy" id="2827684"/>
    <lineage>
        <taxon>Viruses</taxon>
        <taxon>Duplodnaviria</taxon>
        <taxon>Heunggongvirae</taxon>
        <taxon>Uroviricota</taxon>
        <taxon>Caudoviricetes</taxon>
    </lineage>
</organism>
<sequence length="172" mass="20233">MAEGMKRNVYYNGDPTYTEASKAINREARGHKYSIRCFFEGLRSDGNKIQSLRAIIEQYRLDLSGLSACRYDKEPVSGSHASDLSDILIKIEEKLRSQHEQLIKLYNSLADKRSQAYKYIAMVNNEEKQSILLDRYIRCASWERIAREHHYDKRHCIRLRDEAFRLISEICH</sequence>
<name>A0A8S5TJS6_9CAUD</name>
<accession>A0A8S5TJS6</accession>
<proteinExistence type="predicted"/>
<protein>
    <submittedName>
        <fullName evidence="1">Uncharacterized protein</fullName>
    </submittedName>
</protein>
<reference evidence="1" key="1">
    <citation type="journal article" date="2021" name="Proc. Natl. Acad. Sci. U.S.A.">
        <title>A Catalog of Tens of Thousands of Viruses from Human Metagenomes Reveals Hidden Associations with Chronic Diseases.</title>
        <authorList>
            <person name="Tisza M.J."/>
            <person name="Buck C.B."/>
        </authorList>
    </citation>
    <scope>NUCLEOTIDE SEQUENCE</scope>
    <source>
        <strain evidence="1">CtPJU6</strain>
    </source>
</reference>
<evidence type="ECO:0000313" key="1">
    <source>
        <dbReference type="EMBL" id="DAF63315.1"/>
    </source>
</evidence>
<dbReference type="EMBL" id="BK032838">
    <property type="protein sequence ID" value="DAF63315.1"/>
    <property type="molecule type" value="Genomic_DNA"/>
</dbReference>